<evidence type="ECO:0000256" key="6">
    <source>
        <dbReference type="SAM" id="Phobius"/>
    </source>
</evidence>
<evidence type="ECO:0000256" key="4">
    <source>
        <dbReference type="ARBA" id="ARBA00022989"/>
    </source>
</evidence>
<protein>
    <submittedName>
        <fullName evidence="9">ABC transporter permease</fullName>
    </submittedName>
</protein>
<keyword evidence="5 6" id="KW-0472">Membrane</keyword>
<reference evidence="9 10" key="1">
    <citation type="submission" date="2021-01" db="EMBL/GenBank/DDBJ databases">
        <title>Chryseolinea sp. Jin1 Genome sequencing and assembly.</title>
        <authorList>
            <person name="Kim I."/>
        </authorList>
    </citation>
    <scope>NUCLEOTIDE SEQUENCE [LARGE SCALE GENOMIC DNA]</scope>
    <source>
        <strain evidence="9 10">Jin1</strain>
    </source>
</reference>
<feature type="transmembrane region" description="Helical" evidence="6">
    <location>
        <begin position="371"/>
        <end position="391"/>
    </location>
</feature>
<dbReference type="NCBIfam" id="NF038404">
    <property type="entry name" value="perm_prefix_2"/>
    <property type="match status" value="1"/>
</dbReference>
<feature type="domain" description="MacB-like periplasmic core" evidence="8">
    <location>
        <begin position="561"/>
        <end position="730"/>
    </location>
</feature>
<feature type="domain" description="ABC3 transporter permease C-terminal" evidence="7">
    <location>
        <begin position="765"/>
        <end position="878"/>
    </location>
</feature>
<keyword evidence="4 6" id="KW-1133">Transmembrane helix</keyword>
<dbReference type="Pfam" id="PF12704">
    <property type="entry name" value="MacB_PCD"/>
    <property type="match status" value="2"/>
</dbReference>
<dbReference type="InterPro" id="IPR047699">
    <property type="entry name" value="Permease_put_prefix"/>
</dbReference>
<name>A0ABS1L3U5_9BACT</name>
<accession>A0ABS1L3U5</accession>
<feature type="transmembrane region" description="Helical" evidence="6">
    <location>
        <begin position="463"/>
        <end position="485"/>
    </location>
</feature>
<feature type="domain" description="ABC3 transporter permease C-terminal" evidence="7">
    <location>
        <begin position="376"/>
        <end position="492"/>
    </location>
</feature>
<evidence type="ECO:0000259" key="8">
    <source>
        <dbReference type="Pfam" id="PF12704"/>
    </source>
</evidence>
<evidence type="ECO:0000256" key="1">
    <source>
        <dbReference type="ARBA" id="ARBA00004651"/>
    </source>
</evidence>
<dbReference type="RefSeq" id="WP_202016137.1">
    <property type="nucleotide sequence ID" value="NZ_JAERRB010000018.1"/>
</dbReference>
<dbReference type="PANTHER" id="PTHR30572">
    <property type="entry name" value="MEMBRANE COMPONENT OF TRANSPORTER-RELATED"/>
    <property type="match status" value="1"/>
</dbReference>
<feature type="transmembrane region" description="Helical" evidence="6">
    <location>
        <begin position="95"/>
        <end position="116"/>
    </location>
</feature>
<keyword evidence="2" id="KW-1003">Cell membrane</keyword>
<evidence type="ECO:0000256" key="2">
    <source>
        <dbReference type="ARBA" id="ARBA00022475"/>
    </source>
</evidence>
<feature type="transmembrane region" description="Helical" evidence="6">
    <location>
        <begin position="814"/>
        <end position="833"/>
    </location>
</feature>
<feature type="transmembrane region" description="Helical" evidence="6">
    <location>
        <begin position="762"/>
        <end position="786"/>
    </location>
</feature>
<proteinExistence type="predicted"/>
<evidence type="ECO:0000256" key="3">
    <source>
        <dbReference type="ARBA" id="ARBA00022692"/>
    </source>
</evidence>
<dbReference type="EMBL" id="JAERRB010000018">
    <property type="protein sequence ID" value="MBL0745612.1"/>
    <property type="molecule type" value="Genomic_DNA"/>
</dbReference>
<dbReference type="Proteomes" id="UP000613030">
    <property type="component" value="Unassembled WGS sequence"/>
</dbReference>
<comment type="subcellular location">
    <subcellularLocation>
        <location evidence="1">Cell membrane</location>
        <topology evidence="1">Multi-pass membrane protein</topology>
    </subcellularLocation>
</comment>
<dbReference type="InterPro" id="IPR003838">
    <property type="entry name" value="ABC3_permease_C"/>
</dbReference>
<organism evidence="9 10">
    <name type="scientific">Chryseolinea lacunae</name>
    <dbReference type="NCBI Taxonomy" id="2801331"/>
    <lineage>
        <taxon>Bacteria</taxon>
        <taxon>Pseudomonadati</taxon>
        <taxon>Bacteroidota</taxon>
        <taxon>Cytophagia</taxon>
        <taxon>Cytophagales</taxon>
        <taxon>Fulvivirgaceae</taxon>
        <taxon>Chryseolinea</taxon>
    </lineage>
</organism>
<evidence type="ECO:0000313" key="9">
    <source>
        <dbReference type="EMBL" id="MBL0745612.1"/>
    </source>
</evidence>
<dbReference type="Pfam" id="PF02687">
    <property type="entry name" value="FtsX"/>
    <property type="match status" value="2"/>
</dbReference>
<feature type="transmembrane region" description="Helical" evidence="6">
    <location>
        <begin position="416"/>
        <end position="443"/>
    </location>
</feature>
<feature type="transmembrane region" description="Helical" evidence="6">
    <location>
        <begin position="513"/>
        <end position="533"/>
    </location>
</feature>
<sequence length="885" mass="98747">MKPNLKPPAWINSLIDSFAPSWLAEEIQGDLYELFVKDILTDNIQSARRRYVVNGLGFLFKNFFWKRSPSQKTATMFSTHFKMARRSLAAQKGNALINILGLVTGIAATLIILTVVRFERSFDAAHSNVDDIYRVVRVSGNDMSEFRTGISYPVPVAMKAEIPALKNMAAMEYFGGANLDILNASGTTAKRFREESGCVLVEPSFFTLFDYGHGGIAWLAGNPDKALVEPFSVVLTKSAAKKYFGDENPIGQSIRFQKQHDAKVTGVIEDFPANTDFPFTVLVSYSTLTKLAGNGINEWVGVSDSHQVFIQLAPGITKEAMEAQIAKVHAAHTPKELHESRHYLLQALRDVHYDPRFGNFSGRTITRETILALQLVALFLLLTGSINYVNLSTAQSTLRAKEIGLRKVMGSNRKTLVFQFLTETFVIVLTADILALALSEALLPLLQPILNLKLNRLNFTDPGILFISLGIVVGVTLVSGFYPAWTISRFHPVRALKNSFATERLGGMSLRKVLVVFQFTLTQILVVGTFIVVSQMRFFQNVDMGFTREAIITARVPDRSAEGLKLLEDQLRAQAFVSDVSFSYTLPSGVNRNRSYSDIGPPESKEMKDYTVYEYVSIDPSYLGLYNIKLLSGRNLTLADSMQNILLNRNLSKTLNLGTPEEAVGKQLKMNGHLVTVVGIVDNYYSNSLKEGFDNIVMVAEPKSFSTVSIKLRAGEHANLPEAVQAIEQLWKKNFPDHVLSYQFFDENIKAFYAQENKYAQLFQLFSLVFLLIGCLGLYGLITFVVNRKGKEVAIRKVLGANVSQILLMFSREYVQLVALSFILAVPVAYYVVNNWLSNFAYHIPLSWWHFATPGLVVLLIALLIVSTKSARTANANPVDKLKYE</sequence>
<evidence type="ECO:0000259" key="7">
    <source>
        <dbReference type="Pfam" id="PF02687"/>
    </source>
</evidence>
<feature type="domain" description="MacB-like periplasmic core" evidence="8">
    <location>
        <begin position="96"/>
        <end position="327"/>
    </location>
</feature>
<evidence type="ECO:0000313" key="10">
    <source>
        <dbReference type="Proteomes" id="UP000613030"/>
    </source>
</evidence>
<feature type="transmembrane region" description="Helical" evidence="6">
    <location>
        <begin position="848"/>
        <end position="866"/>
    </location>
</feature>
<keyword evidence="3 6" id="KW-0812">Transmembrane</keyword>
<gene>
    <name evidence="9" type="ORF">JI741_30550</name>
</gene>
<dbReference type="PANTHER" id="PTHR30572:SF18">
    <property type="entry name" value="ABC-TYPE MACROLIDE FAMILY EXPORT SYSTEM PERMEASE COMPONENT 2"/>
    <property type="match status" value="1"/>
</dbReference>
<dbReference type="InterPro" id="IPR025857">
    <property type="entry name" value="MacB_PCD"/>
</dbReference>
<keyword evidence="10" id="KW-1185">Reference proteome</keyword>
<dbReference type="InterPro" id="IPR050250">
    <property type="entry name" value="Macrolide_Exporter_MacB"/>
</dbReference>
<comment type="caution">
    <text evidence="9">The sequence shown here is derived from an EMBL/GenBank/DDBJ whole genome shotgun (WGS) entry which is preliminary data.</text>
</comment>
<evidence type="ECO:0000256" key="5">
    <source>
        <dbReference type="ARBA" id="ARBA00023136"/>
    </source>
</evidence>